<dbReference type="PROSITE" id="PS50893">
    <property type="entry name" value="ABC_TRANSPORTER_2"/>
    <property type="match status" value="1"/>
</dbReference>
<dbReference type="PROSITE" id="PS00211">
    <property type="entry name" value="ABC_TRANSPORTER_1"/>
    <property type="match status" value="1"/>
</dbReference>
<keyword evidence="1" id="KW-0547">Nucleotide-binding</keyword>
<dbReference type="InterPro" id="IPR003593">
    <property type="entry name" value="AAA+_ATPase"/>
</dbReference>
<keyword evidence="2" id="KW-0067">ATP-binding</keyword>
<evidence type="ECO:0000256" key="2">
    <source>
        <dbReference type="ARBA" id="ARBA00022840"/>
    </source>
</evidence>
<dbReference type="SUPFAM" id="SSF52540">
    <property type="entry name" value="P-loop containing nucleoside triphosphate hydrolases"/>
    <property type="match status" value="1"/>
</dbReference>
<dbReference type="PANTHER" id="PTHR43158">
    <property type="entry name" value="SKFA PEPTIDE EXPORT ATP-BINDING PROTEIN SKFE"/>
    <property type="match status" value="1"/>
</dbReference>
<dbReference type="SMART" id="SM00382">
    <property type="entry name" value="AAA"/>
    <property type="match status" value="1"/>
</dbReference>
<dbReference type="EMBL" id="QFNF01000035">
    <property type="protein sequence ID" value="PZO75152.1"/>
    <property type="molecule type" value="Genomic_DNA"/>
</dbReference>
<organism evidence="4 5">
    <name type="scientific">Sphingomonas hengshuiensis</name>
    <dbReference type="NCBI Taxonomy" id="1609977"/>
    <lineage>
        <taxon>Bacteria</taxon>
        <taxon>Pseudomonadati</taxon>
        <taxon>Pseudomonadota</taxon>
        <taxon>Alphaproteobacteria</taxon>
        <taxon>Sphingomonadales</taxon>
        <taxon>Sphingomonadaceae</taxon>
        <taxon>Sphingomonas</taxon>
    </lineage>
</organism>
<feature type="domain" description="ABC transporter" evidence="3">
    <location>
        <begin position="5"/>
        <end position="231"/>
    </location>
</feature>
<dbReference type="InterPro" id="IPR003439">
    <property type="entry name" value="ABC_transporter-like_ATP-bd"/>
</dbReference>
<dbReference type="Proteomes" id="UP000248614">
    <property type="component" value="Unassembled WGS sequence"/>
</dbReference>
<gene>
    <name evidence="4" type="ORF">DI632_12345</name>
</gene>
<evidence type="ECO:0000259" key="3">
    <source>
        <dbReference type="PROSITE" id="PS50893"/>
    </source>
</evidence>
<dbReference type="InterPro" id="IPR027417">
    <property type="entry name" value="P-loop_NTPase"/>
</dbReference>
<protein>
    <submittedName>
        <fullName evidence="4">ABC transporter</fullName>
    </submittedName>
</protein>
<evidence type="ECO:0000256" key="1">
    <source>
        <dbReference type="ARBA" id="ARBA00022741"/>
    </source>
</evidence>
<evidence type="ECO:0000313" key="4">
    <source>
        <dbReference type="EMBL" id="PZO75152.1"/>
    </source>
</evidence>
<accession>A0A2W4Z3Y3</accession>
<name>A0A2W4Z3Y3_9SPHN</name>
<dbReference type="PANTHER" id="PTHR43158:SF2">
    <property type="entry name" value="SKFA PEPTIDE EXPORT ATP-BINDING PROTEIN SKFE"/>
    <property type="match status" value="1"/>
</dbReference>
<dbReference type="Gene3D" id="3.40.50.300">
    <property type="entry name" value="P-loop containing nucleotide triphosphate hydrolases"/>
    <property type="match status" value="1"/>
</dbReference>
<sequence>MNGVVELTDATVERSGQRVVHGVTLTVSPGSWFGLIGANGSGKTSLLRALAGRLPLAGGSCRVDGEELADDRNGRALRFGFSPPADKLPDALRGRDILELIGGDMGDVHHRLSTLQEALGLPPLLDRWIGDCSAGMRQRIAIAAAFAGGHHHVILDEPFNWLDPVATFDLRRALRDMVVRGLTLITALHDLGTLASACDAGLMLADGKVAVALGEDILRVAAQNPQAFEQQTIDRLRSGSVAPS</sequence>
<dbReference type="GO" id="GO:0005524">
    <property type="term" value="F:ATP binding"/>
    <property type="evidence" value="ECO:0007669"/>
    <property type="project" value="UniProtKB-KW"/>
</dbReference>
<comment type="caution">
    <text evidence="4">The sequence shown here is derived from an EMBL/GenBank/DDBJ whole genome shotgun (WGS) entry which is preliminary data.</text>
</comment>
<dbReference type="GO" id="GO:0016887">
    <property type="term" value="F:ATP hydrolysis activity"/>
    <property type="evidence" value="ECO:0007669"/>
    <property type="project" value="InterPro"/>
</dbReference>
<dbReference type="AlphaFoldDB" id="A0A2W4Z3Y3"/>
<dbReference type="Pfam" id="PF00005">
    <property type="entry name" value="ABC_tran"/>
    <property type="match status" value="1"/>
</dbReference>
<evidence type="ECO:0000313" key="5">
    <source>
        <dbReference type="Proteomes" id="UP000248614"/>
    </source>
</evidence>
<dbReference type="InterPro" id="IPR017871">
    <property type="entry name" value="ABC_transporter-like_CS"/>
</dbReference>
<reference evidence="4 5" key="1">
    <citation type="submission" date="2017-08" db="EMBL/GenBank/DDBJ databases">
        <title>Infants hospitalized years apart are colonized by the same room-sourced microbial strains.</title>
        <authorList>
            <person name="Brooks B."/>
            <person name="Olm M.R."/>
            <person name="Firek B.A."/>
            <person name="Baker R."/>
            <person name="Thomas B.C."/>
            <person name="Morowitz M.J."/>
            <person name="Banfield J.F."/>
        </authorList>
    </citation>
    <scope>NUCLEOTIDE SEQUENCE [LARGE SCALE GENOMIC DNA]</scope>
    <source>
        <strain evidence="4">S2_018_000_R3_110</strain>
    </source>
</reference>
<proteinExistence type="predicted"/>